<feature type="domain" description="Spi protease inhibitor" evidence="8">
    <location>
        <begin position="60"/>
        <end position="114"/>
    </location>
</feature>
<proteinExistence type="inferred from homology"/>
<feature type="active site" description="Proton acceptor" evidence="6">
    <location>
        <position position="340"/>
    </location>
</feature>
<dbReference type="InterPro" id="IPR025965">
    <property type="entry name" value="FlgD/Vpr_Ig-like"/>
</dbReference>
<reference evidence="10" key="1">
    <citation type="submission" date="2019-11" db="EMBL/GenBank/DDBJ databases">
        <title>Microbial mats filling the niche in hypersaline microbial mats.</title>
        <authorList>
            <person name="Wong H.L."/>
            <person name="Macleod F.I."/>
            <person name="White R.A. III"/>
            <person name="Burns B.P."/>
        </authorList>
    </citation>
    <scope>NUCLEOTIDE SEQUENCE</scope>
    <source>
        <strain evidence="10">Bin_327</strain>
    </source>
</reference>
<comment type="similarity">
    <text evidence="1">Belongs to the peptidase C10 family.</text>
</comment>
<evidence type="ECO:0000256" key="7">
    <source>
        <dbReference type="SAM" id="SignalP"/>
    </source>
</evidence>
<evidence type="ECO:0000256" key="3">
    <source>
        <dbReference type="ARBA" id="ARBA00022729"/>
    </source>
</evidence>
<dbReference type="InterPro" id="IPR038765">
    <property type="entry name" value="Papain-like_cys_pep_sf"/>
</dbReference>
<evidence type="ECO:0000256" key="5">
    <source>
        <dbReference type="ARBA" id="ARBA00022807"/>
    </source>
</evidence>
<keyword evidence="4" id="KW-0378">Hydrolase</keyword>
<dbReference type="PRINTS" id="PR00797">
    <property type="entry name" value="STREPTOPAIN"/>
</dbReference>
<evidence type="ECO:0000259" key="9">
    <source>
        <dbReference type="Pfam" id="PF13860"/>
    </source>
</evidence>
<dbReference type="Pfam" id="PF13860">
    <property type="entry name" value="FlgD_ig"/>
    <property type="match status" value="1"/>
</dbReference>
<dbReference type="InterPro" id="IPR044934">
    <property type="entry name" value="Streptopain_sf"/>
</dbReference>
<dbReference type="EMBL" id="WJKJ01000040">
    <property type="protein sequence ID" value="MBD3363842.1"/>
    <property type="molecule type" value="Genomic_DNA"/>
</dbReference>
<feature type="signal peptide" evidence="7">
    <location>
        <begin position="1"/>
        <end position="21"/>
    </location>
</feature>
<name>A0A9D5K7S9_UNCW3</name>
<evidence type="ECO:0000256" key="1">
    <source>
        <dbReference type="ARBA" id="ARBA00009693"/>
    </source>
</evidence>
<keyword evidence="3 7" id="KW-0732">Signal</keyword>
<dbReference type="InterPro" id="IPR000200">
    <property type="entry name" value="Peptidase_C10"/>
</dbReference>
<evidence type="ECO:0000259" key="8">
    <source>
        <dbReference type="Pfam" id="PF13734"/>
    </source>
</evidence>
<feature type="active site" description="Nucleophile" evidence="6">
    <location>
        <position position="202"/>
    </location>
</feature>
<dbReference type="InterPro" id="IPR026444">
    <property type="entry name" value="Secre_tail"/>
</dbReference>
<dbReference type="GO" id="GO:0008234">
    <property type="term" value="F:cysteine-type peptidase activity"/>
    <property type="evidence" value="ECO:0007669"/>
    <property type="project" value="UniProtKB-KW"/>
</dbReference>
<dbReference type="Gene3D" id="3.90.70.50">
    <property type="entry name" value="Peptidase C10, streptopain"/>
    <property type="match status" value="2"/>
</dbReference>
<dbReference type="Proteomes" id="UP000630660">
    <property type="component" value="Unassembled WGS sequence"/>
</dbReference>
<accession>A0A9D5K7S9</accession>
<dbReference type="AlphaFoldDB" id="A0A9D5K7S9"/>
<evidence type="ECO:0000313" key="11">
    <source>
        <dbReference type="Proteomes" id="UP000630660"/>
    </source>
</evidence>
<feature type="chain" id="PRO_5038592164" evidence="7">
    <location>
        <begin position="22"/>
        <end position="596"/>
    </location>
</feature>
<dbReference type="SUPFAM" id="SSF54001">
    <property type="entry name" value="Cysteine proteinases"/>
    <property type="match status" value="1"/>
</dbReference>
<dbReference type="Pfam" id="PF13734">
    <property type="entry name" value="Inhibitor_I69"/>
    <property type="match status" value="1"/>
</dbReference>
<dbReference type="Gene3D" id="2.60.40.4070">
    <property type="match status" value="2"/>
</dbReference>
<evidence type="ECO:0000313" key="10">
    <source>
        <dbReference type="EMBL" id="MBD3363842.1"/>
    </source>
</evidence>
<protein>
    <submittedName>
        <fullName evidence="10">T9SS type A sorting domain-containing protein</fullName>
    </submittedName>
</protein>
<organism evidence="10 11">
    <name type="scientific">candidate division WOR-3 bacterium</name>
    <dbReference type="NCBI Taxonomy" id="2052148"/>
    <lineage>
        <taxon>Bacteria</taxon>
        <taxon>Bacteria division WOR-3</taxon>
    </lineage>
</organism>
<evidence type="ECO:0000256" key="6">
    <source>
        <dbReference type="PIRSR" id="PIRSR600200-1"/>
    </source>
</evidence>
<feature type="domain" description="FlgD/Vpr Ig-like" evidence="9">
    <location>
        <begin position="528"/>
        <end position="582"/>
    </location>
</feature>
<evidence type="ECO:0000256" key="2">
    <source>
        <dbReference type="ARBA" id="ARBA00022670"/>
    </source>
</evidence>
<keyword evidence="2" id="KW-0645">Protease</keyword>
<dbReference type="InterPro" id="IPR025896">
    <property type="entry name" value="Spi_Prtas-inh"/>
</dbReference>
<comment type="caution">
    <text evidence="10">The sequence shown here is derived from an EMBL/GenBank/DDBJ whole genome shotgun (WGS) entry which is preliminary data.</text>
</comment>
<evidence type="ECO:0000256" key="4">
    <source>
        <dbReference type="ARBA" id="ARBA00022801"/>
    </source>
</evidence>
<dbReference type="NCBIfam" id="TIGR04183">
    <property type="entry name" value="Por_Secre_tail"/>
    <property type="match status" value="1"/>
</dbReference>
<dbReference type="GO" id="GO:0006508">
    <property type="term" value="P:proteolysis"/>
    <property type="evidence" value="ECO:0007669"/>
    <property type="project" value="UniProtKB-KW"/>
</dbReference>
<keyword evidence="5" id="KW-0788">Thiol protease</keyword>
<sequence length="596" mass="66985">MGNRLKITLIIGSLALTLTYAAPVDIQTSSLAATSQTLVMNARFQEAGLSSVSYSQSMTQPKPLYDETGETLLAYVFSLEPEGFVIVTADDDLTPVIAYAEHGTFPWEEHPENVLLNMLRKDLSLRLEALPLTNEEVIERNNRQWEGMISGEPAYLDPGDSWPEPGSTETGGWVKTEWHQGPPYNDLCPIDPETGVRSYVGCVATAMAQIINYWQYPSSVTFTENDNYSYYPYPYQDQDTSIQIYAPDASISFIDYNNGNPSDEMCAALCYACGVSVGMQYSSEGSGAFTGDCEESLLKQFNYLNARFTSARDTDTNTFKEILEKNMKDSMPAILASSGHAYVCDGFRETEFVDEWHLNYGWGNSSLDCWYLLPDGVFDTFSCSGSVLNIEPPTRYVAEPIEEFAVISCAPNPFEDYVRIIYTLPEESEVKVDVLDKYGHQFRKIVDSTYSEGIHGVYWNGVGDNRYYASPGLYIIKLTTRTDTMFTKVFYGSASKRDSVELHTTYTVNSFPNPFSDEVTIKFFGLWENQTEAEIGIYDVSGRQIIRFPAQTFEYGKHEFNWNGKNQYGNPVSPGVYFIHVSSPLVSYTGKVIKIR</sequence>
<dbReference type="Pfam" id="PF01640">
    <property type="entry name" value="Peptidase_C10"/>
    <property type="match status" value="1"/>
</dbReference>
<gene>
    <name evidence="10" type="ORF">GF359_01355</name>
</gene>